<feature type="domain" description="GFO/IDH/MocA-like oxidoreductase" evidence="5">
    <location>
        <begin position="152"/>
        <end position="263"/>
    </location>
</feature>
<evidence type="ECO:0000256" key="1">
    <source>
        <dbReference type="ARBA" id="ARBA00010928"/>
    </source>
</evidence>
<dbReference type="InterPro" id="IPR036291">
    <property type="entry name" value="NAD(P)-bd_dom_sf"/>
</dbReference>
<dbReference type="SUPFAM" id="SSF55347">
    <property type="entry name" value="Glyceraldehyde-3-phosphate dehydrogenase-like, C-terminal domain"/>
    <property type="match status" value="1"/>
</dbReference>
<dbReference type="Proteomes" id="UP001172708">
    <property type="component" value="Unassembled WGS sequence"/>
</dbReference>
<dbReference type="InterPro" id="IPR055170">
    <property type="entry name" value="GFO_IDH_MocA-like_dom"/>
</dbReference>
<evidence type="ECO:0000259" key="4">
    <source>
        <dbReference type="Pfam" id="PF01408"/>
    </source>
</evidence>
<dbReference type="Pfam" id="PF22725">
    <property type="entry name" value="GFO_IDH_MocA_C3"/>
    <property type="match status" value="1"/>
</dbReference>
<protein>
    <submittedName>
        <fullName evidence="6">Gfo/Idh/MocA family oxidoreductase</fullName>
    </submittedName>
</protein>
<dbReference type="EMBL" id="JAUHQA010000001">
    <property type="protein sequence ID" value="MDN4480188.1"/>
    <property type="molecule type" value="Genomic_DNA"/>
</dbReference>
<dbReference type="RefSeq" id="WP_301141533.1">
    <property type="nucleotide sequence ID" value="NZ_JAUHQA010000001.1"/>
</dbReference>
<dbReference type="InterPro" id="IPR000683">
    <property type="entry name" value="Gfo/Idh/MocA-like_OxRdtase_N"/>
</dbReference>
<gene>
    <name evidence="6" type="ORF">QQX02_04535</name>
</gene>
<evidence type="ECO:0000313" key="6">
    <source>
        <dbReference type="EMBL" id="MDN4480188.1"/>
    </source>
</evidence>
<keyword evidence="3" id="KW-0520">NAD</keyword>
<sequence>MSHEYTASQTAIAPNPMDAPAFRWGIMGAGGIARKLADAVTRYTQSEVVGVASASGVERAQQFADEKGIPAAYGSYEELLADDSIDIVYVATTHNNHHEPALLAIEAGKHVLVEKAFTQNAAQAQLIVDAARAKGVFVMEAMWARHLPHMYAIRAAIARGEIGDVVSVQADHGQMLTHVERMVRPELAGGALLDLGVYPIAFAHDMLGVPTAITAKGRLRDTGVDGQVSMIFEYDGAQASLTTTMEARTPCTGHIGGTEGAIEIEGTFYQPTNFTLFRLDGTSWTYEGVFDNGFQWQAAEVARLVAAGKTESPLHTLDNSLEIMRIMDEVRAQVGVVYPNEK</sequence>
<dbReference type="PANTHER" id="PTHR22604">
    <property type="entry name" value="OXIDOREDUCTASES"/>
    <property type="match status" value="1"/>
</dbReference>
<dbReference type="Gene3D" id="3.40.50.720">
    <property type="entry name" value="NAD(P)-binding Rossmann-like Domain"/>
    <property type="match status" value="1"/>
</dbReference>
<dbReference type="PANTHER" id="PTHR22604:SF105">
    <property type="entry name" value="TRANS-1,2-DIHYDROBENZENE-1,2-DIOL DEHYDROGENASE"/>
    <property type="match status" value="1"/>
</dbReference>
<accession>A0ABT8GFI7</accession>
<dbReference type="Pfam" id="PF01408">
    <property type="entry name" value="GFO_IDH_MocA"/>
    <property type="match status" value="1"/>
</dbReference>
<evidence type="ECO:0000256" key="2">
    <source>
        <dbReference type="ARBA" id="ARBA00023002"/>
    </source>
</evidence>
<comment type="similarity">
    <text evidence="1">Belongs to the Gfo/Idh/MocA family.</text>
</comment>
<name>A0ABT8GFI7_9MICO</name>
<dbReference type="SUPFAM" id="SSF51735">
    <property type="entry name" value="NAD(P)-binding Rossmann-fold domains"/>
    <property type="match status" value="1"/>
</dbReference>
<proteinExistence type="inferred from homology"/>
<feature type="domain" description="Gfo/Idh/MocA-like oxidoreductase N-terminal" evidence="4">
    <location>
        <begin position="22"/>
        <end position="140"/>
    </location>
</feature>
<dbReference type="InterPro" id="IPR050984">
    <property type="entry name" value="Gfo/Idh/MocA_domain"/>
</dbReference>
<reference evidence="6" key="1">
    <citation type="submission" date="2023-06" db="EMBL/GenBank/DDBJ databases">
        <title>Egi l300058.</title>
        <authorList>
            <person name="Gao L."/>
            <person name="Fang B.-Z."/>
            <person name="Li W.-J."/>
        </authorList>
    </citation>
    <scope>NUCLEOTIDE SEQUENCE</scope>
    <source>
        <strain evidence="6">EGI L300058</strain>
    </source>
</reference>
<keyword evidence="7" id="KW-1185">Reference proteome</keyword>
<comment type="caution">
    <text evidence="6">The sequence shown here is derived from an EMBL/GenBank/DDBJ whole genome shotgun (WGS) entry which is preliminary data.</text>
</comment>
<evidence type="ECO:0000259" key="5">
    <source>
        <dbReference type="Pfam" id="PF22725"/>
    </source>
</evidence>
<evidence type="ECO:0000313" key="7">
    <source>
        <dbReference type="Proteomes" id="UP001172708"/>
    </source>
</evidence>
<keyword evidence="2" id="KW-0560">Oxidoreductase</keyword>
<evidence type="ECO:0000256" key="3">
    <source>
        <dbReference type="ARBA" id="ARBA00023027"/>
    </source>
</evidence>
<dbReference type="Gene3D" id="3.30.360.10">
    <property type="entry name" value="Dihydrodipicolinate Reductase, domain 2"/>
    <property type="match status" value="1"/>
</dbReference>
<organism evidence="6 7">
    <name type="scientific">Demequina muriae</name>
    <dbReference type="NCBI Taxonomy" id="3051664"/>
    <lineage>
        <taxon>Bacteria</taxon>
        <taxon>Bacillati</taxon>
        <taxon>Actinomycetota</taxon>
        <taxon>Actinomycetes</taxon>
        <taxon>Micrococcales</taxon>
        <taxon>Demequinaceae</taxon>
        <taxon>Demequina</taxon>
    </lineage>
</organism>